<evidence type="ECO:0000259" key="2">
    <source>
        <dbReference type="Pfam" id="PF21666"/>
    </source>
</evidence>
<evidence type="ECO:0000313" key="4">
    <source>
        <dbReference type="Proteomes" id="UP000308652"/>
    </source>
</evidence>
<dbReference type="InterPro" id="IPR025340">
    <property type="entry name" value="DUF4246"/>
</dbReference>
<feature type="domain" description="DUF4246" evidence="1">
    <location>
        <begin position="90"/>
        <end position="487"/>
    </location>
</feature>
<dbReference type="PANTHER" id="PTHR33119">
    <property type="entry name" value="IFI3P"/>
    <property type="match status" value="1"/>
</dbReference>
<organism evidence="3 4">
    <name type="scientific">Crucibulum laeve</name>
    <dbReference type="NCBI Taxonomy" id="68775"/>
    <lineage>
        <taxon>Eukaryota</taxon>
        <taxon>Fungi</taxon>
        <taxon>Dikarya</taxon>
        <taxon>Basidiomycota</taxon>
        <taxon>Agaricomycotina</taxon>
        <taxon>Agaricomycetes</taxon>
        <taxon>Agaricomycetidae</taxon>
        <taxon>Agaricales</taxon>
        <taxon>Agaricineae</taxon>
        <taxon>Nidulariaceae</taxon>
        <taxon>Crucibulum</taxon>
    </lineage>
</organism>
<evidence type="ECO:0000313" key="3">
    <source>
        <dbReference type="EMBL" id="TFK41976.1"/>
    </source>
</evidence>
<protein>
    <submittedName>
        <fullName evidence="3">Uncharacterized protein</fullName>
    </submittedName>
</protein>
<gene>
    <name evidence="3" type="ORF">BDQ12DRAFT_677465</name>
</gene>
<keyword evidence="4" id="KW-1185">Reference proteome</keyword>
<dbReference type="AlphaFoldDB" id="A0A5C3MC38"/>
<feature type="domain" description="DUF4246" evidence="2">
    <location>
        <begin position="25"/>
        <end position="66"/>
    </location>
</feature>
<name>A0A5C3MC38_9AGAR</name>
<dbReference type="EMBL" id="ML213593">
    <property type="protein sequence ID" value="TFK41976.1"/>
    <property type="molecule type" value="Genomic_DNA"/>
</dbReference>
<sequence>MPNTTPRDYYRGYRHPYVFGVHYLGGVGDNPRTLVELAMCQFSAELRRKPEWWKQFQNQDTRREWYDAATEREWSVRTPSTVIPVILSPQQIDYILDELGGYAGLRDEKHNCQVSCFERIWESESLLDDSTSTQLKQELDQLRQHTSRHTSHDDNGVTVSLIDPTLYCLVYNRTFVSHPSRMPRPLPSPPSADVYTMSPKSAMLPSDVSVSPDVSSVKFISYVNNLHSKWHRSLYDLLETCLARFIPLFEHTLTDLHRNNPLMQRIPGPCRYTIWDEPDEPEHSDDEESWANYERDLRFWVLNRPIQLPDIAPHGYQGGLERRKHITTLRGRNLQVIVDVSEIRLSPNGPSYQGSQWHVEGMRNERVVACGVHCLSVDNVTPSSIQFRMAVTYPRGFFAGDIGATLRTWGLRDGDSCHQHIGSVPLQAGFSVVFPNIYQHRQMPFQLADPTKEGHLTLVTFLLVDPDIQPVVSTSAVAPQQKDWIEEALYEALQGRLPAELITKVMENVESVMQENEADDYRDEMLRIRNAFRQANDNYLFCIPFDIWNGPEVAH</sequence>
<proteinExistence type="predicted"/>
<dbReference type="InterPro" id="IPR049192">
    <property type="entry name" value="DUF4246_C"/>
</dbReference>
<dbReference type="OrthoDB" id="415532at2759"/>
<dbReference type="Pfam" id="PF14033">
    <property type="entry name" value="DUF4246"/>
    <property type="match status" value="1"/>
</dbReference>
<dbReference type="STRING" id="68775.A0A5C3MC38"/>
<dbReference type="InterPro" id="IPR049207">
    <property type="entry name" value="DUF4246_N"/>
</dbReference>
<dbReference type="PANTHER" id="PTHR33119:SF1">
    <property type="entry name" value="FE2OG DIOXYGENASE DOMAIN-CONTAINING PROTEIN"/>
    <property type="match status" value="1"/>
</dbReference>
<dbReference type="Proteomes" id="UP000308652">
    <property type="component" value="Unassembled WGS sequence"/>
</dbReference>
<evidence type="ECO:0000259" key="1">
    <source>
        <dbReference type="Pfam" id="PF14033"/>
    </source>
</evidence>
<accession>A0A5C3MC38</accession>
<reference evidence="3 4" key="1">
    <citation type="journal article" date="2019" name="Nat. Ecol. Evol.">
        <title>Megaphylogeny resolves global patterns of mushroom evolution.</title>
        <authorList>
            <person name="Varga T."/>
            <person name="Krizsan K."/>
            <person name="Foldi C."/>
            <person name="Dima B."/>
            <person name="Sanchez-Garcia M."/>
            <person name="Sanchez-Ramirez S."/>
            <person name="Szollosi G.J."/>
            <person name="Szarkandi J.G."/>
            <person name="Papp V."/>
            <person name="Albert L."/>
            <person name="Andreopoulos W."/>
            <person name="Angelini C."/>
            <person name="Antonin V."/>
            <person name="Barry K.W."/>
            <person name="Bougher N.L."/>
            <person name="Buchanan P."/>
            <person name="Buyck B."/>
            <person name="Bense V."/>
            <person name="Catcheside P."/>
            <person name="Chovatia M."/>
            <person name="Cooper J."/>
            <person name="Damon W."/>
            <person name="Desjardin D."/>
            <person name="Finy P."/>
            <person name="Geml J."/>
            <person name="Haridas S."/>
            <person name="Hughes K."/>
            <person name="Justo A."/>
            <person name="Karasinski D."/>
            <person name="Kautmanova I."/>
            <person name="Kiss B."/>
            <person name="Kocsube S."/>
            <person name="Kotiranta H."/>
            <person name="LaButti K.M."/>
            <person name="Lechner B.E."/>
            <person name="Liimatainen K."/>
            <person name="Lipzen A."/>
            <person name="Lukacs Z."/>
            <person name="Mihaltcheva S."/>
            <person name="Morgado L.N."/>
            <person name="Niskanen T."/>
            <person name="Noordeloos M.E."/>
            <person name="Ohm R.A."/>
            <person name="Ortiz-Santana B."/>
            <person name="Ovrebo C."/>
            <person name="Racz N."/>
            <person name="Riley R."/>
            <person name="Savchenko A."/>
            <person name="Shiryaev A."/>
            <person name="Soop K."/>
            <person name="Spirin V."/>
            <person name="Szebenyi C."/>
            <person name="Tomsovsky M."/>
            <person name="Tulloss R.E."/>
            <person name="Uehling J."/>
            <person name="Grigoriev I.V."/>
            <person name="Vagvolgyi C."/>
            <person name="Papp T."/>
            <person name="Martin F.M."/>
            <person name="Miettinen O."/>
            <person name="Hibbett D.S."/>
            <person name="Nagy L.G."/>
        </authorList>
    </citation>
    <scope>NUCLEOTIDE SEQUENCE [LARGE SCALE GENOMIC DNA]</scope>
    <source>
        <strain evidence="3 4">CBS 166.37</strain>
    </source>
</reference>
<dbReference type="Pfam" id="PF21666">
    <property type="entry name" value="DUF4246_N"/>
    <property type="match status" value="1"/>
</dbReference>